<gene>
    <name evidence="3" type="ORF">GCG54_00012416</name>
</gene>
<reference evidence="3" key="2">
    <citation type="submission" date="2020-03" db="EMBL/GenBank/DDBJ databases">
        <authorList>
            <person name="Fu F.-F."/>
            <person name="Chen J."/>
        </authorList>
    </citation>
    <scope>NUCLEOTIDE SEQUENCE</scope>
    <source>
        <strain evidence="3">Lc1</strain>
    </source>
</reference>
<dbReference type="Proteomes" id="UP000613401">
    <property type="component" value="Unassembled WGS sequence"/>
</dbReference>
<evidence type="ECO:0000313" key="4">
    <source>
        <dbReference type="Proteomes" id="UP000613401"/>
    </source>
</evidence>
<dbReference type="GeneID" id="69019536"/>
<dbReference type="RefSeq" id="XP_045261329.1">
    <property type="nucleotide sequence ID" value="XM_045412294.1"/>
</dbReference>
<feature type="chain" id="PRO_5034076320" evidence="2">
    <location>
        <begin position="27"/>
        <end position="255"/>
    </location>
</feature>
<organism evidence="3 4">
    <name type="scientific">Colletotrichum gloeosporioides</name>
    <name type="common">Anthracnose fungus</name>
    <name type="synonym">Glomerella cingulata</name>
    <dbReference type="NCBI Taxonomy" id="474922"/>
    <lineage>
        <taxon>Eukaryota</taxon>
        <taxon>Fungi</taxon>
        <taxon>Dikarya</taxon>
        <taxon>Ascomycota</taxon>
        <taxon>Pezizomycotina</taxon>
        <taxon>Sordariomycetes</taxon>
        <taxon>Hypocreomycetidae</taxon>
        <taxon>Glomerellales</taxon>
        <taxon>Glomerellaceae</taxon>
        <taxon>Colletotrichum</taxon>
        <taxon>Colletotrichum gloeosporioides species complex</taxon>
    </lineage>
</organism>
<feature type="region of interest" description="Disordered" evidence="1">
    <location>
        <begin position="58"/>
        <end position="189"/>
    </location>
</feature>
<protein>
    <submittedName>
        <fullName evidence="3">Uncharacterized protein</fullName>
    </submittedName>
</protein>
<accession>A0A8H4CDT3</accession>
<evidence type="ECO:0000256" key="1">
    <source>
        <dbReference type="SAM" id="MobiDB-lite"/>
    </source>
</evidence>
<dbReference type="AlphaFoldDB" id="A0A8H4CDT3"/>
<keyword evidence="4" id="KW-1185">Reference proteome</keyword>
<proteinExistence type="predicted"/>
<keyword evidence="2" id="KW-0732">Signal</keyword>
<feature type="compositionally biased region" description="Low complexity" evidence="1">
    <location>
        <begin position="168"/>
        <end position="189"/>
    </location>
</feature>
<reference evidence="3" key="1">
    <citation type="journal article" date="2020" name="Phytopathology">
        <title>Genome sequence and comparative analysis of Colletotrichum gloeosporioides isolated from Liriodendron leaves.</title>
        <authorList>
            <person name="Fu F.F."/>
            <person name="Hao Z."/>
            <person name="Wang P."/>
            <person name="Lu Y."/>
            <person name="Xue L.J."/>
            <person name="Wei G."/>
            <person name="Tian Y."/>
            <person name="Baishi H."/>
            <person name="Xu H."/>
            <person name="Shi J."/>
            <person name="Cheng T."/>
            <person name="Wang G."/>
            <person name="Yi Y."/>
            <person name="Chen J."/>
        </authorList>
    </citation>
    <scope>NUCLEOTIDE SEQUENCE</scope>
    <source>
        <strain evidence="3">Lc1</strain>
    </source>
</reference>
<feature type="compositionally biased region" description="Polar residues" evidence="1">
    <location>
        <begin position="79"/>
        <end position="88"/>
    </location>
</feature>
<feature type="signal peptide" evidence="2">
    <location>
        <begin position="1"/>
        <end position="26"/>
    </location>
</feature>
<evidence type="ECO:0000256" key="2">
    <source>
        <dbReference type="SAM" id="SignalP"/>
    </source>
</evidence>
<sequence>MRFSNLNAGIASVAALLPSLVGGTAASPFEVYRQQDEVQSAALHNLEHHARDAQDSDDFLSYDYGYSGPPPPAPTTYGEESSTEQYGASTTDEEYSTSASTATSPSGKSSDSYPASASVTATSGSSSASSDAATTYPPTPVSSGDSSSSTRSTGAVSSPITTDTDSGTLATVSETSTSSSSSSRGTWNTTTLAPSPAHCNYFLNTIRFKVCHSGTAVHCVQLVSNCNWYRARDINLAKFALQNIVPNWPDFDAAC</sequence>
<feature type="compositionally biased region" description="Low complexity" evidence="1">
    <location>
        <begin position="96"/>
        <end position="159"/>
    </location>
</feature>
<dbReference type="EMBL" id="WVTB01000065">
    <property type="protein sequence ID" value="KAF3802170.1"/>
    <property type="molecule type" value="Genomic_DNA"/>
</dbReference>
<evidence type="ECO:0000313" key="3">
    <source>
        <dbReference type="EMBL" id="KAF3802170.1"/>
    </source>
</evidence>
<name>A0A8H4CDT3_COLGL</name>
<comment type="caution">
    <text evidence="3">The sequence shown here is derived from an EMBL/GenBank/DDBJ whole genome shotgun (WGS) entry which is preliminary data.</text>
</comment>